<dbReference type="InterPro" id="IPR011990">
    <property type="entry name" value="TPR-like_helical_dom_sf"/>
</dbReference>
<feature type="repeat" description="TPR" evidence="1">
    <location>
        <begin position="5"/>
        <end position="38"/>
    </location>
</feature>
<sequence>MADAFESLYEQGFQAFHIGNYEAATAALVQALQLRPDHQRAIAGLGMALLGRGLYPQGWALYEARKALDPTPLDGGAVPEWDGGPLEGRRLLVWPEQGLGDEIQMARYIPHLRGAGPITLACSPPLARLFEQLGVDVFARTEGAAPPPADVFVRNFSLPGLLGTTLETIPPAPYLRAPSEPRRGGVGFVWRGDPTHPNDARRSLPSPDVLAPLGAVAELVDLQAPRGDFLDTATRIQALDLVVTVDTSMAHLAGALGVPCWVMLPAHGTDWRWLRGRSDSPWYPSLRLYRQAIPGDWAEVVARMKADLAAARR</sequence>
<evidence type="ECO:0000256" key="1">
    <source>
        <dbReference type="PROSITE-ProRule" id="PRU00339"/>
    </source>
</evidence>
<dbReference type="EMBL" id="JBHUEY010000001">
    <property type="protein sequence ID" value="MFD1782712.1"/>
    <property type="molecule type" value="Genomic_DNA"/>
</dbReference>
<protein>
    <recommendedName>
        <fullName evidence="4">Glycosyltransferase</fullName>
    </recommendedName>
</protein>
<dbReference type="Gene3D" id="3.40.50.2000">
    <property type="entry name" value="Glycogen Phosphorylase B"/>
    <property type="match status" value="1"/>
</dbReference>
<reference evidence="3" key="1">
    <citation type="journal article" date="2019" name="Int. J. Syst. Evol. Microbiol.">
        <title>The Global Catalogue of Microorganisms (GCM) 10K type strain sequencing project: providing services to taxonomists for standard genome sequencing and annotation.</title>
        <authorList>
            <consortium name="The Broad Institute Genomics Platform"/>
            <consortium name="The Broad Institute Genome Sequencing Center for Infectious Disease"/>
            <person name="Wu L."/>
            <person name="Ma J."/>
        </authorList>
    </citation>
    <scope>NUCLEOTIDE SEQUENCE [LARGE SCALE GENOMIC DNA]</scope>
    <source>
        <strain evidence="3">DFY28</strain>
    </source>
</reference>
<dbReference type="SUPFAM" id="SSF48452">
    <property type="entry name" value="TPR-like"/>
    <property type="match status" value="1"/>
</dbReference>
<name>A0ABW4MXK2_9CAUL</name>
<gene>
    <name evidence="2" type="ORF">ACFSC0_04845</name>
</gene>
<dbReference type="RefSeq" id="WP_377282386.1">
    <property type="nucleotide sequence ID" value="NZ_JBHRSI010000006.1"/>
</dbReference>
<dbReference type="Proteomes" id="UP001597237">
    <property type="component" value="Unassembled WGS sequence"/>
</dbReference>
<dbReference type="Gene3D" id="1.25.40.10">
    <property type="entry name" value="Tetratricopeptide repeat domain"/>
    <property type="match status" value="1"/>
</dbReference>
<accession>A0ABW4MXK2</accession>
<comment type="caution">
    <text evidence="2">The sequence shown here is derived from an EMBL/GenBank/DDBJ whole genome shotgun (WGS) entry which is preliminary data.</text>
</comment>
<dbReference type="InterPro" id="IPR019734">
    <property type="entry name" value="TPR_rpt"/>
</dbReference>
<evidence type="ECO:0000313" key="3">
    <source>
        <dbReference type="Proteomes" id="UP001597237"/>
    </source>
</evidence>
<evidence type="ECO:0008006" key="4">
    <source>
        <dbReference type="Google" id="ProtNLM"/>
    </source>
</evidence>
<dbReference type="SUPFAM" id="SSF53756">
    <property type="entry name" value="UDP-Glycosyltransferase/glycogen phosphorylase"/>
    <property type="match status" value="1"/>
</dbReference>
<proteinExistence type="predicted"/>
<keyword evidence="3" id="KW-1185">Reference proteome</keyword>
<evidence type="ECO:0000313" key="2">
    <source>
        <dbReference type="EMBL" id="MFD1782712.1"/>
    </source>
</evidence>
<dbReference type="PROSITE" id="PS50005">
    <property type="entry name" value="TPR"/>
    <property type="match status" value="1"/>
</dbReference>
<keyword evidence="1" id="KW-0802">TPR repeat</keyword>
<organism evidence="2 3">
    <name type="scientific">Phenylobacterium terrae</name>
    <dbReference type="NCBI Taxonomy" id="2665495"/>
    <lineage>
        <taxon>Bacteria</taxon>
        <taxon>Pseudomonadati</taxon>
        <taxon>Pseudomonadota</taxon>
        <taxon>Alphaproteobacteria</taxon>
        <taxon>Caulobacterales</taxon>
        <taxon>Caulobacteraceae</taxon>
        <taxon>Phenylobacterium</taxon>
    </lineage>
</organism>